<evidence type="ECO:0000313" key="4">
    <source>
        <dbReference type="Proteomes" id="UP000044071"/>
    </source>
</evidence>
<dbReference type="eggNOG" id="ENOG5032N3Q">
    <property type="taxonomic scope" value="Bacteria"/>
</dbReference>
<proteinExistence type="predicted"/>
<sequence>MGNKLRLAAGTGFSTVDASPLGQVILLLQNKIAKLKQQDGQNRSRPTLERAYSAKQLAVLESYIKDIRNLLSYFDKGSYPTFSLPVFGSSVKSLIDSAMEATDFDTPAYAFYRVIKKDLSEAIKSSLKTANLRSIKPENIGEFRRQLKATLATNTPVRFAEVSKIPGAQLAHYFAELNDFIDYYDFTQFSNNQGIQLNELSEDFTGGLDIHFFDNYSILKDAIRKSLLSGNIEQFTEENVEQFRDLVLAELARSRDRGFCSNELLGLLQEVIASYNFLALNVSQVSSLDDLDELFNPFGADHIYDALALKMQERDFAELDNHQRYLIGEFQITDPLLYEFIVDALELLLEAPDDLAQLVSFLNPEAFTIDLKNGVIAYLVPERFQSVIAHTPTEQSRYVFTQTKGEVPNVTTKVFDAGKIYQTRFGLVLEKLTSAISAYYKKYAESPHVKSELAKSELLVEFIKGQKRSNQHCFREVASTADYLEFQSIDRQPAARISSMNDIRGFMVDSLDLIADLQTRKTANDKATVETLIAKHPELSEKLVRATEGGLNTSYSRLPLPNMVFHVTEGGEIELMDVAAELAIEESRYDDLLVKQQQFRVKIAELDEQIAVEVKRWHEQEVARHQELNLGACEQLNGLLTLAKPLVSDYLQGMPTAIDERLLAIKQKLEDLDQQNNALKGFQQKMQGLHDALSKPADCPNDLLARDPDIAEAAYGCYSTAREQAQQGLNQLQEWSQNFEIQRSRLIVEQSKAIAAKELSESLKSSDPAAIVKLKEATEAQYKELAQLHEQHKDELQEKYQQKDSHTEILQKSDPLLNVGTIHELRQLTQMQLGVIQSQAARLLPTLKKFEPEADKKLSEETLAIPEQAQQTFIWLDDFISRQSSALDTIRSFDIDPVITLEIAVLQKAWEIISGKKGKMPFGQLDEEIYKLYNPGKWHLFEKGFNDLLIRLNHPNHSVANWNVYRDASATDERVILATNELLVLIEERIKAYKEGIRSKLNLEEYSRHQKDFVLFSGKLQSLATMYSDLGHALEDRKNTEASQKEVLGEIELLEAKVAEEETELKNINASIEVLGKTADFLYENQALSKAIGELEISLLELATADLLNGKQVQLAEDIRAKRHELTLQESSVAALQLGVSKLSEPASYQENVDKARALLTSCKTNIDKLVTQICETKINDLKERLTKDEKTHRSINEELSGLEALDARAKLLLLDRLMPLSSALSTRVTESASKKDYLLNDLNLTPNGETEAAINAMPEKVQLSEDNAQSLQMDINAGVASLAEQLSQTFLGIKNHAVSFAANELQVSKAANDTLLTEVKEQLADFPTDAELKRLKTTLEQQNRLVDDPELVKLNSLISDLQDLNDRIAINTAVNSQLAKRIENRDAFAKKFKAEFTTYIQQREIQYSLKDRLFDRDAVERATFVDELNKSLDSYVLSGDVQTISDCLAKKDGPFIGFKLQPIINRMLLVIKDQQKAVPEDYEQMPVEKVQLDVNVDTQHANALEILQSLAGSNPEFAEGIDILYNKIKLINQFSLTLAEEGREADSQVATKLALDLSQQVDLFLIDNSELFTEQGESVQKKELLESFQADFTCQLHSQNDVMSKYYSWGHIVANIATAVLSVVTLGAFAAAVAVKTKLSTGRASLFYNPNGIDVVADVDKAVQEIAAPAA</sequence>
<dbReference type="RefSeq" id="WP_043874792.1">
    <property type="nucleotide sequence ID" value="NZ_CCVW01000003.1"/>
</dbReference>
<reference evidence="3 4" key="1">
    <citation type="submission" date="2014-06" db="EMBL/GenBank/DDBJ databases">
        <authorList>
            <person name="Urmite Genomes Urmite Genomes"/>
        </authorList>
    </citation>
    <scope>NUCLEOTIDE SEQUENCE [LARGE SCALE GENOMIC DNA]</scope>
</reference>
<feature type="coiled-coil region" evidence="1">
    <location>
        <begin position="665"/>
        <end position="692"/>
    </location>
</feature>
<evidence type="ECO:0000256" key="1">
    <source>
        <dbReference type="SAM" id="Coils"/>
    </source>
</evidence>
<dbReference type="EMBL" id="CCSB01000003">
    <property type="protein sequence ID" value="CDZ78270.1"/>
    <property type="molecule type" value="Genomic_DNA"/>
</dbReference>
<keyword evidence="2" id="KW-1133">Transmembrane helix</keyword>
<name>A0A078KV04_9GAMM</name>
<keyword evidence="4" id="KW-1185">Reference proteome</keyword>
<organism evidence="3 4">
    <name type="scientific">Legionella massiliensis</name>
    <dbReference type="NCBI Taxonomy" id="1034943"/>
    <lineage>
        <taxon>Bacteria</taxon>
        <taxon>Pseudomonadati</taxon>
        <taxon>Pseudomonadota</taxon>
        <taxon>Gammaproteobacteria</taxon>
        <taxon>Legionellales</taxon>
        <taxon>Legionellaceae</taxon>
        <taxon>Legionella</taxon>
    </lineage>
</organism>
<protein>
    <submittedName>
        <fullName evidence="3">Uncharacterized protein</fullName>
    </submittedName>
</protein>
<feature type="coiled-coil region" evidence="1">
    <location>
        <begin position="1044"/>
        <end position="1071"/>
    </location>
</feature>
<feature type="coiled-coil region" evidence="1">
    <location>
        <begin position="775"/>
        <end position="802"/>
    </location>
</feature>
<keyword evidence="2" id="KW-0472">Membrane</keyword>
<feature type="transmembrane region" description="Helical" evidence="2">
    <location>
        <begin position="1607"/>
        <end position="1636"/>
    </location>
</feature>
<dbReference type="Proteomes" id="UP000044071">
    <property type="component" value="Unassembled WGS sequence"/>
</dbReference>
<evidence type="ECO:0000256" key="2">
    <source>
        <dbReference type="SAM" id="Phobius"/>
    </source>
</evidence>
<accession>A0A078KV04</accession>
<keyword evidence="1" id="KW-0175">Coiled coil</keyword>
<evidence type="ECO:0000313" key="3">
    <source>
        <dbReference type="EMBL" id="CDZ78270.1"/>
    </source>
</evidence>
<dbReference type="OrthoDB" id="5651756at2"/>
<gene>
    <name evidence="3" type="ORF">BN59_02580</name>
</gene>
<keyword evidence="2" id="KW-0812">Transmembrane</keyword>